<feature type="region of interest" description="Disordered" evidence="1">
    <location>
        <begin position="1"/>
        <end position="63"/>
    </location>
</feature>
<proteinExistence type="predicted"/>
<accession>A0A6J4JZ32</accession>
<gene>
    <name evidence="2" type="ORF">AVDCRST_MAG26-4112</name>
</gene>
<dbReference type="EMBL" id="CADCTK010000963">
    <property type="protein sequence ID" value="CAA9291337.1"/>
    <property type="molecule type" value="Genomic_DNA"/>
</dbReference>
<evidence type="ECO:0000256" key="1">
    <source>
        <dbReference type="SAM" id="MobiDB-lite"/>
    </source>
</evidence>
<sequence>DGEERRRLKRAHEQEVARGQHIRHHRVENGQGGGVCEGGSGRRNAGYLQTRQRRQSRLEETVTGRDQAHRGLFAGRSHRPGAVVARQRVCAFKARGRDAHSRRDVRHDRLLGGRLQREVVGVEKLSIELDDHAARHGGRTIVRRLDEETLAAGRRLQHQRRDRDVVAARSDRKEAHRCRHPCLLRDGDLAVGNDRHLRVGIARGECCRKRQGLG</sequence>
<name>A0A6J4JZ32_9CHLR</name>
<feature type="compositionally biased region" description="Gly residues" evidence="1">
    <location>
        <begin position="30"/>
        <end position="41"/>
    </location>
</feature>
<protein>
    <submittedName>
        <fullName evidence="2">Uncharacterized protein</fullName>
    </submittedName>
</protein>
<organism evidence="2">
    <name type="scientific">uncultured Chloroflexia bacterium</name>
    <dbReference type="NCBI Taxonomy" id="1672391"/>
    <lineage>
        <taxon>Bacteria</taxon>
        <taxon>Bacillati</taxon>
        <taxon>Chloroflexota</taxon>
        <taxon>Chloroflexia</taxon>
        <taxon>environmental samples</taxon>
    </lineage>
</organism>
<reference evidence="2" key="1">
    <citation type="submission" date="2020-02" db="EMBL/GenBank/DDBJ databases">
        <authorList>
            <person name="Meier V. D."/>
        </authorList>
    </citation>
    <scope>NUCLEOTIDE SEQUENCE</scope>
    <source>
        <strain evidence="2">AVDCRST_MAG26</strain>
    </source>
</reference>
<evidence type="ECO:0000313" key="2">
    <source>
        <dbReference type="EMBL" id="CAA9291337.1"/>
    </source>
</evidence>
<dbReference type="AlphaFoldDB" id="A0A6J4JZ32"/>
<feature type="non-terminal residue" evidence="2">
    <location>
        <position position="1"/>
    </location>
</feature>
<feature type="compositionally biased region" description="Basic and acidic residues" evidence="1">
    <location>
        <begin position="1"/>
        <end position="18"/>
    </location>
</feature>